<evidence type="ECO:0000256" key="9">
    <source>
        <dbReference type="ARBA" id="ARBA00023316"/>
    </source>
</evidence>
<dbReference type="GO" id="GO:0016798">
    <property type="term" value="F:hydrolase activity, acting on glycosyl bonds"/>
    <property type="evidence" value="ECO:0007669"/>
    <property type="project" value="UniProtKB-KW"/>
</dbReference>
<evidence type="ECO:0000256" key="12">
    <source>
        <dbReference type="SAM" id="SignalP"/>
    </source>
</evidence>
<accession>A0A6A5XRW4</accession>
<dbReference type="GO" id="GO:0009277">
    <property type="term" value="C:fungal-type cell wall"/>
    <property type="evidence" value="ECO:0007669"/>
    <property type="project" value="TreeGrafter"/>
</dbReference>
<evidence type="ECO:0000256" key="2">
    <source>
        <dbReference type="ARBA" id="ARBA00010579"/>
    </source>
</evidence>
<dbReference type="PANTHER" id="PTHR31316">
    <property type="entry name" value="BETA-GLUCOSIDASE-LIKE PROTEIN NCA3, MITOCHONDRIAL-RELATED"/>
    <property type="match status" value="1"/>
</dbReference>
<comment type="similarity">
    <text evidence="2">Belongs to the SUN family.</text>
</comment>
<keyword evidence="14" id="KW-1185">Reference proteome</keyword>
<keyword evidence="3" id="KW-0134">Cell wall</keyword>
<feature type="region of interest" description="Disordered" evidence="11">
    <location>
        <begin position="84"/>
        <end position="104"/>
    </location>
</feature>
<dbReference type="InterPro" id="IPR051526">
    <property type="entry name" value="Beta-Glucosidase_SUN"/>
</dbReference>
<dbReference type="EMBL" id="ML978070">
    <property type="protein sequence ID" value="KAF2015004.1"/>
    <property type="molecule type" value="Genomic_DNA"/>
</dbReference>
<feature type="region of interest" description="Disordered" evidence="11">
    <location>
        <begin position="120"/>
        <end position="169"/>
    </location>
</feature>
<name>A0A6A5XRW4_9PLEO</name>
<evidence type="ECO:0000256" key="10">
    <source>
        <dbReference type="ARBA" id="ARBA00023326"/>
    </source>
</evidence>
<evidence type="ECO:0000256" key="3">
    <source>
        <dbReference type="ARBA" id="ARBA00022512"/>
    </source>
</evidence>
<feature type="compositionally biased region" description="Low complexity" evidence="11">
    <location>
        <begin position="84"/>
        <end position="99"/>
    </location>
</feature>
<dbReference type="AlphaFoldDB" id="A0A6A5XRW4"/>
<comment type="subcellular location">
    <subcellularLocation>
        <location evidence="1">Secreted</location>
        <location evidence="1">Cell wall</location>
    </subcellularLocation>
</comment>
<evidence type="ECO:0000313" key="13">
    <source>
        <dbReference type="EMBL" id="KAF2015004.1"/>
    </source>
</evidence>
<reference evidence="13" key="1">
    <citation type="journal article" date="2020" name="Stud. Mycol.">
        <title>101 Dothideomycetes genomes: a test case for predicting lifestyles and emergence of pathogens.</title>
        <authorList>
            <person name="Haridas S."/>
            <person name="Albert R."/>
            <person name="Binder M."/>
            <person name="Bloem J."/>
            <person name="Labutti K."/>
            <person name="Salamov A."/>
            <person name="Andreopoulos B."/>
            <person name="Baker S."/>
            <person name="Barry K."/>
            <person name="Bills G."/>
            <person name="Bluhm B."/>
            <person name="Cannon C."/>
            <person name="Castanera R."/>
            <person name="Culley D."/>
            <person name="Daum C."/>
            <person name="Ezra D."/>
            <person name="Gonzalez J."/>
            <person name="Henrissat B."/>
            <person name="Kuo A."/>
            <person name="Liang C."/>
            <person name="Lipzen A."/>
            <person name="Lutzoni F."/>
            <person name="Magnuson J."/>
            <person name="Mondo S."/>
            <person name="Nolan M."/>
            <person name="Ohm R."/>
            <person name="Pangilinan J."/>
            <person name="Park H.-J."/>
            <person name="Ramirez L."/>
            <person name="Alfaro M."/>
            <person name="Sun H."/>
            <person name="Tritt A."/>
            <person name="Yoshinaga Y."/>
            <person name="Zwiers L.-H."/>
            <person name="Turgeon B."/>
            <person name="Goodwin S."/>
            <person name="Spatafora J."/>
            <person name="Crous P."/>
            <person name="Grigoriev I."/>
        </authorList>
    </citation>
    <scope>NUCLEOTIDE SEQUENCE</scope>
    <source>
        <strain evidence="13">CBS 175.79</strain>
    </source>
</reference>
<proteinExistence type="inferred from homology"/>
<evidence type="ECO:0000256" key="6">
    <source>
        <dbReference type="ARBA" id="ARBA00022801"/>
    </source>
</evidence>
<keyword evidence="4" id="KW-0964">Secreted</keyword>
<evidence type="ECO:0000256" key="5">
    <source>
        <dbReference type="ARBA" id="ARBA00022729"/>
    </source>
</evidence>
<gene>
    <name evidence="13" type="ORF">BU24DRAFT_482537</name>
</gene>
<dbReference type="GO" id="GO:0000272">
    <property type="term" value="P:polysaccharide catabolic process"/>
    <property type="evidence" value="ECO:0007669"/>
    <property type="project" value="UniProtKB-KW"/>
</dbReference>
<dbReference type="OrthoDB" id="5339822at2759"/>
<dbReference type="Proteomes" id="UP000799778">
    <property type="component" value="Unassembled WGS sequence"/>
</dbReference>
<sequence length="455" mass="48395">MKASTLVAVAAAVTAAVAQPRQVHRHHPLRNEIKRQDFGSVVYEAAPIATIIVYVLNGQPISEQEVRQGIANGTLMWGDDGVLSTSTSSVSTPTPISLPAPSVELPKTSAQPEIIEEHHPEVPSKTDLPSAPAAQPEPEPTPEPSSKPESQAPPPQLNGLEGVNRPFPNGEFSCDAFPKGYGAQPVQHAGLGGWIGIQDPQIVDSAGFDDITTTPHGTCSDGTCCKAGAFCSYSCPPGYLKSSWPERQGLKGQSIGGLYCNLDNKLELATGAIAKTLCVRGTDKVTIKVHNKLKRKQSTCRTDYPGSESETVPITTNPGDFAELACPETDTYYHWNGKSTSAQYYLNNGGVEESEACQWGDGSKPVGNFAPVNLGVGFSSADQKGYISLFQNSPTTNAKLDFTVELQADDMNGNCKYSNGEFHYGENYSKVATGDNRGCTVALNSGTLTVVLTEN</sequence>
<dbReference type="PANTHER" id="PTHR31316:SF0">
    <property type="entry name" value="SECRETED BETA-GLUCOSIDASE SIM1-RELATED"/>
    <property type="match status" value="1"/>
</dbReference>
<keyword evidence="5 12" id="KW-0732">Signal</keyword>
<keyword evidence="9" id="KW-0961">Cell wall biogenesis/degradation</keyword>
<evidence type="ECO:0000256" key="4">
    <source>
        <dbReference type="ARBA" id="ARBA00022525"/>
    </source>
</evidence>
<feature type="signal peptide" evidence="12">
    <location>
        <begin position="1"/>
        <end position="18"/>
    </location>
</feature>
<dbReference type="GeneID" id="54290637"/>
<keyword evidence="8" id="KW-0326">Glycosidase</keyword>
<evidence type="ECO:0000256" key="8">
    <source>
        <dbReference type="ARBA" id="ARBA00023295"/>
    </source>
</evidence>
<evidence type="ECO:0000313" key="14">
    <source>
        <dbReference type="Proteomes" id="UP000799778"/>
    </source>
</evidence>
<feature type="chain" id="PRO_5025466502" evidence="12">
    <location>
        <begin position="19"/>
        <end position="455"/>
    </location>
</feature>
<evidence type="ECO:0000256" key="7">
    <source>
        <dbReference type="ARBA" id="ARBA00023277"/>
    </source>
</evidence>
<keyword evidence="6 13" id="KW-0378">Hydrolase</keyword>
<dbReference type="Pfam" id="PF03856">
    <property type="entry name" value="SUN"/>
    <property type="match status" value="1"/>
</dbReference>
<keyword evidence="10" id="KW-0624">Polysaccharide degradation</keyword>
<evidence type="ECO:0000256" key="1">
    <source>
        <dbReference type="ARBA" id="ARBA00004191"/>
    </source>
</evidence>
<dbReference type="RefSeq" id="XP_033383343.1">
    <property type="nucleotide sequence ID" value="XM_033533240.1"/>
</dbReference>
<dbReference type="InterPro" id="IPR005556">
    <property type="entry name" value="SUN"/>
</dbReference>
<feature type="compositionally biased region" description="Pro residues" evidence="11">
    <location>
        <begin position="135"/>
        <end position="156"/>
    </location>
</feature>
<evidence type="ECO:0000256" key="11">
    <source>
        <dbReference type="SAM" id="MobiDB-lite"/>
    </source>
</evidence>
<dbReference type="GO" id="GO:0031505">
    <property type="term" value="P:fungal-type cell wall organization"/>
    <property type="evidence" value="ECO:0007669"/>
    <property type="project" value="TreeGrafter"/>
</dbReference>
<keyword evidence="7" id="KW-0119">Carbohydrate metabolism</keyword>
<dbReference type="GO" id="GO:0009986">
    <property type="term" value="C:cell surface"/>
    <property type="evidence" value="ECO:0007669"/>
    <property type="project" value="TreeGrafter"/>
</dbReference>
<organism evidence="13 14">
    <name type="scientific">Aaosphaeria arxii CBS 175.79</name>
    <dbReference type="NCBI Taxonomy" id="1450172"/>
    <lineage>
        <taxon>Eukaryota</taxon>
        <taxon>Fungi</taxon>
        <taxon>Dikarya</taxon>
        <taxon>Ascomycota</taxon>
        <taxon>Pezizomycotina</taxon>
        <taxon>Dothideomycetes</taxon>
        <taxon>Pleosporomycetidae</taxon>
        <taxon>Pleosporales</taxon>
        <taxon>Pleosporales incertae sedis</taxon>
        <taxon>Aaosphaeria</taxon>
    </lineage>
</organism>
<protein>
    <submittedName>
        <fullName evidence="13">Glycoside hydrolase family 132 protein</fullName>
    </submittedName>
</protein>